<dbReference type="PANTHER" id="PTHR10366:SF564">
    <property type="entry name" value="STEROL-4-ALPHA-CARBOXYLATE 3-DEHYDROGENASE, DECARBOXYLATING"/>
    <property type="match status" value="1"/>
</dbReference>
<dbReference type="InterPro" id="IPR036291">
    <property type="entry name" value="NAD(P)-bd_dom_sf"/>
</dbReference>
<dbReference type="EMBL" id="CWKI01000002">
    <property type="protein sequence ID" value="CTR05329.1"/>
    <property type="molecule type" value="Genomic_DNA"/>
</dbReference>
<comment type="similarity">
    <text evidence="2">Belongs to the NAD(P)-dependent epimerase/dehydratase family. Dihydroflavonol-4-reductase subfamily.</text>
</comment>
<dbReference type="OMA" id="WRDYTYT"/>
<accession>A0A0K3C6P0</accession>
<protein>
    <submittedName>
        <fullName evidence="4">BY PROTMAP: gi|472587038|gb|EMS24537.1| NAD-dependent epimerase/dehydratase [Rhodosporidium toruloides NP11] gi|647394777|emb|CDR36011.1| RHTO0S01e12222g1_1 [Rhodosporidium toruloides]</fullName>
    </submittedName>
</protein>
<name>A0A0K3C6P0_RHOTO</name>
<evidence type="ECO:0000313" key="4">
    <source>
        <dbReference type="EMBL" id="CTR05329.1"/>
    </source>
</evidence>
<evidence type="ECO:0000256" key="2">
    <source>
        <dbReference type="ARBA" id="ARBA00023445"/>
    </source>
</evidence>
<sequence length="330" mass="35688">MAKTVLVTGASGFLASYVIAEFLKAGWNVRGTVRSKAKAQHLFERYPEHADKIELVEVKDLVTGEGLKEAVQGVDAIAHTASPYALTYTDPIKDFIDPAVKGTLRVLEAAKDAGVKRVVVTSSFAAVTNFKEGGPANCLVPNVPGPVVYSASKTLADRAAHDYASKNDLVLCTINPPMIYGPPLQRVASRSEINTSSGAIYALIHGEPGREVPWNRLPLFAHVVDVALAHVRAVEVEEEKVKGQRFLICGGAFTWEEATAHLASVRPSLAPRLPTLPPSPAEYKDAGKPLARLDCTPAKEVLGLEGFRGWKETLEETVDALVEIEKRFEQ</sequence>
<organism evidence="4 5">
    <name type="scientific">Rhodotorula toruloides</name>
    <name type="common">Yeast</name>
    <name type="synonym">Rhodosporidium toruloides</name>
    <dbReference type="NCBI Taxonomy" id="5286"/>
    <lineage>
        <taxon>Eukaryota</taxon>
        <taxon>Fungi</taxon>
        <taxon>Dikarya</taxon>
        <taxon>Basidiomycota</taxon>
        <taxon>Pucciniomycotina</taxon>
        <taxon>Microbotryomycetes</taxon>
        <taxon>Sporidiobolales</taxon>
        <taxon>Sporidiobolaceae</taxon>
        <taxon>Rhodotorula</taxon>
    </lineage>
</organism>
<reference evidence="4 5" key="1">
    <citation type="submission" date="2015-07" db="EMBL/GenBank/DDBJ databases">
        <authorList>
            <person name="Cajimat M.N.B."/>
            <person name="Milazzo M.L."/>
            <person name="Fulhorst C.F."/>
        </authorList>
    </citation>
    <scope>NUCLEOTIDE SEQUENCE [LARGE SCALE GENOMIC DNA]</scope>
    <source>
        <strain evidence="4">Single colony</strain>
    </source>
</reference>
<dbReference type="Gene3D" id="3.40.50.720">
    <property type="entry name" value="NAD(P)-binding Rossmann-like Domain"/>
    <property type="match status" value="1"/>
</dbReference>
<keyword evidence="5" id="KW-1185">Reference proteome</keyword>
<proteinExistence type="inferred from homology"/>
<dbReference type="PANTHER" id="PTHR10366">
    <property type="entry name" value="NAD DEPENDENT EPIMERASE/DEHYDRATASE"/>
    <property type="match status" value="1"/>
</dbReference>
<dbReference type="Pfam" id="PF01370">
    <property type="entry name" value="Epimerase"/>
    <property type="match status" value="1"/>
</dbReference>
<evidence type="ECO:0000313" key="5">
    <source>
        <dbReference type="Proteomes" id="UP000199069"/>
    </source>
</evidence>
<dbReference type="InterPro" id="IPR050425">
    <property type="entry name" value="NAD(P)_dehydrat-like"/>
</dbReference>
<dbReference type="GO" id="GO:0016616">
    <property type="term" value="F:oxidoreductase activity, acting on the CH-OH group of donors, NAD or NADP as acceptor"/>
    <property type="evidence" value="ECO:0007669"/>
    <property type="project" value="TreeGrafter"/>
</dbReference>
<feature type="domain" description="NAD-dependent epimerase/dehydratase" evidence="3">
    <location>
        <begin position="5"/>
        <end position="249"/>
    </location>
</feature>
<evidence type="ECO:0000259" key="3">
    <source>
        <dbReference type="Pfam" id="PF01370"/>
    </source>
</evidence>
<dbReference type="AlphaFoldDB" id="A0A0K3C6P0"/>
<gene>
    <name evidence="4" type="primary">FGENESH: predicted gene_2.359</name>
    <name evidence="4" type="ORF">BN2166_0011900</name>
</gene>
<dbReference type="SUPFAM" id="SSF51735">
    <property type="entry name" value="NAD(P)-binding Rossmann-fold domains"/>
    <property type="match status" value="1"/>
</dbReference>
<dbReference type="InterPro" id="IPR001509">
    <property type="entry name" value="Epimerase_deHydtase"/>
</dbReference>
<dbReference type="STRING" id="5286.A0A0K3C6P0"/>
<evidence type="ECO:0000256" key="1">
    <source>
        <dbReference type="ARBA" id="ARBA00023002"/>
    </source>
</evidence>
<keyword evidence="1" id="KW-0560">Oxidoreductase</keyword>
<dbReference type="Proteomes" id="UP000199069">
    <property type="component" value="Unassembled WGS sequence"/>
</dbReference>